<proteinExistence type="predicted"/>
<gene>
    <name evidence="1" type="ORF">EG028_08210</name>
</gene>
<reference evidence="2" key="1">
    <citation type="submission" date="2018-11" db="EMBL/GenBank/DDBJ databases">
        <title>Chitinophaga lutea sp.nov., isolate from arsenic contaminated soil.</title>
        <authorList>
            <person name="Zong Y."/>
        </authorList>
    </citation>
    <scope>NUCLEOTIDE SEQUENCE [LARGE SCALE GENOMIC DNA]</scope>
    <source>
        <strain evidence="2">YLT18</strain>
    </source>
</reference>
<sequence length="152" mass="17652">MALPDIFTRGVSDQVIERINRLTPATAAQWGKMNVGQMLAHVNVAYEMVYDDKYPKPGFFMGFMLKTFVKKVVCDEVPYKKHNRTAPAFLITGERDFEREKTRLIDYINKTQLLGSQAFDNKESLSFGRLSIPEWNNMFYKHLDHHLTQFGV</sequence>
<accession>A0A3N4MEU6</accession>
<comment type="caution">
    <text evidence="1">The sequence shown here is derived from an EMBL/GenBank/DDBJ whole genome shotgun (WGS) entry which is preliminary data.</text>
</comment>
<dbReference type="OrthoDB" id="2599194at2"/>
<dbReference type="AlphaFoldDB" id="A0A3N4MEU6"/>
<dbReference type="InterPro" id="IPR011463">
    <property type="entry name" value="DUF1569"/>
</dbReference>
<keyword evidence="2" id="KW-1185">Reference proteome</keyword>
<name>A0A3N4MEU6_9BACT</name>
<protein>
    <submittedName>
        <fullName evidence="1">DUF1569 domain-containing protein</fullName>
    </submittedName>
</protein>
<organism evidence="1 2">
    <name type="scientific">Chitinophaga barathri</name>
    <dbReference type="NCBI Taxonomy" id="1647451"/>
    <lineage>
        <taxon>Bacteria</taxon>
        <taxon>Pseudomonadati</taxon>
        <taxon>Bacteroidota</taxon>
        <taxon>Chitinophagia</taxon>
        <taxon>Chitinophagales</taxon>
        <taxon>Chitinophagaceae</taxon>
        <taxon>Chitinophaga</taxon>
    </lineage>
</organism>
<dbReference type="Proteomes" id="UP000279089">
    <property type="component" value="Unassembled WGS sequence"/>
</dbReference>
<evidence type="ECO:0000313" key="2">
    <source>
        <dbReference type="Proteomes" id="UP000279089"/>
    </source>
</evidence>
<dbReference type="RefSeq" id="WP_120515093.1">
    <property type="nucleotide sequence ID" value="NZ_QXZY01000002.1"/>
</dbReference>
<dbReference type="EMBL" id="RMBX01000003">
    <property type="protein sequence ID" value="RPD42118.1"/>
    <property type="molecule type" value="Genomic_DNA"/>
</dbReference>
<dbReference type="Pfam" id="PF07606">
    <property type="entry name" value="DUF1569"/>
    <property type="match status" value="1"/>
</dbReference>
<evidence type="ECO:0000313" key="1">
    <source>
        <dbReference type="EMBL" id="RPD42118.1"/>
    </source>
</evidence>